<keyword evidence="5" id="KW-0254">Endocytosis</keyword>
<dbReference type="PROSITE" id="PS50942">
    <property type="entry name" value="ENTH"/>
    <property type="match status" value="1"/>
</dbReference>
<dbReference type="Gene3D" id="6.10.250.920">
    <property type="match status" value="1"/>
</dbReference>
<dbReference type="GO" id="GO:0030659">
    <property type="term" value="C:cytoplasmic vesicle membrane"/>
    <property type="evidence" value="ECO:0007669"/>
    <property type="project" value="UniProtKB-SubCell"/>
</dbReference>
<evidence type="ECO:0000256" key="1">
    <source>
        <dbReference type="ARBA" id="ARBA00004156"/>
    </source>
</evidence>
<keyword evidence="4" id="KW-0963">Cytoplasm</keyword>
<dbReference type="SUPFAM" id="SSF48464">
    <property type="entry name" value="ENTH/VHS domain"/>
    <property type="match status" value="1"/>
</dbReference>
<evidence type="ECO:0000256" key="12">
    <source>
        <dbReference type="ARBA" id="ARBA00061714"/>
    </source>
</evidence>
<dbReference type="GO" id="GO:0006898">
    <property type="term" value="P:receptor-mediated endocytosis"/>
    <property type="evidence" value="ECO:0007669"/>
    <property type="project" value="UniProtKB-ARBA"/>
</dbReference>
<evidence type="ECO:0000256" key="2">
    <source>
        <dbReference type="ARBA" id="ARBA00004556"/>
    </source>
</evidence>
<name>A0A8C2Q7N9_CYPCA</name>
<dbReference type="GO" id="GO:0051015">
    <property type="term" value="F:actin filament binding"/>
    <property type="evidence" value="ECO:0007669"/>
    <property type="project" value="TreeGrafter"/>
</dbReference>
<dbReference type="Pfam" id="PF16515">
    <property type="entry name" value="HIP1_clath_bdg"/>
    <property type="match status" value="1"/>
</dbReference>
<evidence type="ECO:0000256" key="4">
    <source>
        <dbReference type="ARBA" id="ARBA00022490"/>
    </source>
</evidence>
<dbReference type="PANTHER" id="PTHR10407">
    <property type="entry name" value="HUNTINGTIN INTERACTING PROTEIN 1"/>
    <property type="match status" value="1"/>
</dbReference>
<keyword evidence="10" id="KW-0968">Cytoplasmic vesicle</keyword>
<feature type="compositionally biased region" description="Polar residues" evidence="15">
    <location>
        <begin position="1"/>
        <end position="12"/>
    </location>
</feature>
<keyword evidence="9" id="KW-0009">Actin-binding</keyword>
<comment type="subunit">
    <text evidence="12">Homodimer. Interacts with actin; homodimerization promotes actin binding. Interacts with CLTB. Interacts with HIP1. Interacts (via ENTH and I/LWEQ domains) with BCL2L10.</text>
</comment>
<dbReference type="FunFam" id="1.20.5.1700:FF:000002">
    <property type="entry name" value="Huntingtin interacting protein 1"/>
    <property type="match status" value="1"/>
</dbReference>
<comment type="subcellular location">
    <subcellularLocation>
        <location evidence="2">Cytoplasm</location>
        <location evidence="2">Perinuclear region</location>
    </subcellularLocation>
    <subcellularLocation>
        <location evidence="1">Cytoplasmic vesicle membrane</location>
    </subcellularLocation>
</comment>
<dbReference type="GO" id="GO:0030136">
    <property type="term" value="C:clathrin-coated vesicle"/>
    <property type="evidence" value="ECO:0007669"/>
    <property type="project" value="UniProtKB-ARBA"/>
</dbReference>
<feature type="domain" description="I/LWEQ" evidence="17">
    <location>
        <begin position="531"/>
        <end position="772"/>
    </location>
</feature>
<dbReference type="AlphaFoldDB" id="A0A8C2Q7N9"/>
<keyword evidence="7 14" id="KW-0175">Coiled coil</keyword>
<dbReference type="SMART" id="SM00307">
    <property type="entry name" value="ILWEQ"/>
    <property type="match status" value="1"/>
</dbReference>
<feature type="domain" description="ENTH" evidence="16">
    <location>
        <begin position="32"/>
        <end position="156"/>
    </location>
</feature>
<protein>
    <recommendedName>
        <fullName evidence="13">Huntingtin-interacting protein 1-related protein</fullName>
    </recommendedName>
</protein>
<evidence type="ECO:0000313" key="19">
    <source>
        <dbReference type="Proteomes" id="UP000694701"/>
    </source>
</evidence>
<dbReference type="GO" id="GO:0051050">
    <property type="term" value="P:positive regulation of transport"/>
    <property type="evidence" value="ECO:0007669"/>
    <property type="project" value="UniProtKB-ARBA"/>
</dbReference>
<sequence length="798" mass="90246">MDRVKSSMQQVPNPIPKVLSRRTGGANSLEVEKENFERSQAVSINKAINTQEVAVKEKHARNILLFKGAHTFWLAVNRLPLSSNAVLCWKFCHVFHKLLRDGHPNVIKDSMRHKADLNDMSRMWGHLSEGYGKLCSIYLKLLITKMEFHIKVNTCVILLYEMMALFDVSFFTVFSSLDMSRSVSVTAAGQCRLAPLIQVILDSSHLYDYTVKLLFKLHSCLPADTLQGHRDRFQEQFKKLKSLFYRSSNLQYFKRLIQIPQLPEVRLLHTKQIPPYATNRSFGLSQSGRLCQALRGRVNELEAELAEQTHLKQQALGESEFLRAELDDLRRVKEDTEKEQRSLSEIERKAQANEQRYTKLKEKYTELVQSHADLLRKNAEVTRQMTVARAAQDEVENVKKEMQDRLKAAQDATSQQVGHKPHAYAHTLPLPDVTLVCLSYTSLSSCMYTSRRRLKRDFKITDDYSLCCRWKVKHIALWDSVIHTVCYGYMRHILAFGMYHPGIPCVFILHNAEIDVVCYFVFSEQKLRPRGLELQQGELGDLVEQEMAATSAAVESAAARIEEMLNKSRAVDTGIKMEVNERILASCTDLMQAIKVLVLSSKDLQRDIVESGRGAASMKEFYAKNSRWTEGLISASKAVGWGATMLVDAADQVVQGTGKFEELMVCSHEIAASTAQLVAASKVKADKDSPNLSRLRQASKGVTQATAGVVASTKSGKSQIEDTETMDFSAMTLTQIKRQEMDAQVLVLELETRLQKERERLGELRKKHYELAGVAEGWGGEEEGTCSLAELSEYLMSS</sequence>
<dbReference type="InterPro" id="IPR002558">
    <property type="entry name" value="ILWEQ_dom"/>
</dbReference>
<evidence type="ECO:0000256" key="8">
    <source>
        <dbReference type="ARBA" id="ARBA00023136"/>
    </source>
</evidence>
<dbReference type="FunFam" id="1.20.1410.10:FF:000002">
    <property type="entry name" value="Huntingtin interacting protein 1"/>
    <property type="match status" value="1"/>
</dbReference>
<dbReference type="InterPro" id="IPR008942">
    <property type="entry name" value="ENTH_VHS"/>
</dbReference>
<evidence type="ECO:0000313" key="18">
    <source>
        <dbReference type="Ensembl" id="ENSCCRP00020111690.1"/>
    </source>
</evidence>
<accession>A0A8C2Q7N9</accession>
<dbReference type="GO" id="GO:0030864">
    <property type="term" value="C:cortical actin cytoskeleton"/>
    <property type="evidence" value="ECO:0007669"/>
    <property type="project" value="TreeGrafter"/>
</dbReference>
<dbReference type="GO" id="GO:0051130">
    <property type="term" value="P:positive regulation of cellular component organization"/>
    <property type="evidence" value="ECO:0007669"/>
    <property type="project" value="UniProtKB-ARBA"/>
</dbReference>
<dbReference type="Pfam" id="PF01608">
    <property type="entry name" value="I_LWEQ"/>
    <property type="match status" value="1"/>
</dbReference>
<dbReference type="FunFam" id="1.25.40.90:FF:000012">
    <property type="entry name" value="Huntingtin interacting protein 1-related"/>
    <property type="match status" value="1"/>
</dbReference>
<dbReference type="GO" id="GO:0032051">
    <property type="term" value="F:clathrin light chain binding"/>
    <property type="evidence" value="ECO:0007669"/>
    <property type="project" value="TreeGrafter"/>
</dbReference>
<dbReference type="Gene3D" id="1.20.5.1700">
    <property type="match status" value="1"/>
</dbReference>
<evidence type="ECO:0000256" key="3">
    <source>
        <dbReference type="ARBA" id="ARBA00010135"/>
    </source>
</evidence>
<dbReference type="InterPro" id="IPR011417">
    <property type="entry name" value="ANTH_dom"/>
</dbReference>
<evidence type="ECO:0000256" key="6">
    <source>
        <dbReference type="ARBA" id="ARBA00022990"/>
    </source>
</evidence>
<evidence type="ECO:0000256" key="13">
    <source>
        <dbReference type="ARBA" id="ARBA00073599"/>
    </source>
</evidence>
<dbReference type="GO" id="GO:0048471">
    <property type="term" value="C:perinuclear region of cytoplasm"/>
    <property type="evidence" value="ECO:0007669"/>
    <property type="project" value="UniProtKB-SubCell"/>
</dbReference>
<dbReference type="GO" id="GO:0030837">
    <property type="term" value="P:negative regulation of actin filament polymerization"/>
    <property type="evidence" value="ECO:0007669"/>
    <property type="project" value="UniProtKB-ARBA"/>
</dbReference>
<dbReference type="PANTHER" id="PTHR10407:SF14">
    <property type="entry name" value="HUNTINGTIN-INTERACTING PROTEIN 1"/>
    <property type="match status" value="1"/>
</dbReference>
<evidence type="ECO:0000259" key="16">
    <source>
        <dbReference type="PROSITE" id="PS50942"/>
    </source>
</evidence>
<keyword evidence="8" id="KW-0472">Membrane</keyword>
<dbReference type="GO" id="GO:0042803">
    <property type="term" value="F:protein homodimerization activity"/>
    <property type="evidence" value="ECO:0007669"/>
    <property type="project" value="UniProtKB-ARBA"/>
</dbReference>
<dbReference type="GO" id="GO:0098793">
    <property type="term" value="C:presynapse"/>
    <property type="evidence" value="ECO:0007669"/>
    <property type="project" value="TreeGrafter"/>
</dbReference>
<dbReference type="InterPro" id="IPR030224">
    <property type="entry name" value="Sla2_fam"/>
</dbReference>
<evidence type="ECO:0000256" key="9">
    <source>
        <dbReference type="ARBA" id="ARBA00023203"/>
    </source>
</evidence>
<dbReference type="PROSITE" id="PS50945">
    <property type="entry name" value="I_LWEQ"/>
    <property type="match status" value="1"/>
</dbReference>
<feature type="region of interest" description="Disordered" evidence="15">
    <location>
        <begin position="1"/>
        <end position="24"/>
    </location>
</feature>
<dbReference type="GO" id="GO:0035615">
    <property type="term" value="F:clathrin adaptor activity"/>
    <property type="evidence" value="ECO:0007669"/>
    <property type="project" value="TreeGrafter"/>
</dbReference>
<dbReference type="SMART" id="SM00273">
    <property type="entry name" value="ENTH"/>
    <property type="match status" value="1"/>
</dbReference>
<organism evidence="18 19">
    <name type="scientific">Cyprinus carpio</name>
    <name type="common">Common carp</name>
    <dbReference type="NCBI Taxonomy" id="7962"/>
    <lineage>
        <taxon>Eukaryota</taxon>
        <taxon>Metazoa</taxon>
        <taxon>Chordata</taxon>
        <taxon>Craniata</taxon>
        <taxon>Vertebrata</taxon>
        <taxon>Euteleostomi</taxon>
        <taxon>Actinopterygii</taxon>
        <taxon>Neopterygii</taxon>
        <taxon>Teleostei</taxon>
        <taxon>Ostariophysi</taxon>
        <taxon>Cypriniformes</taxon>
        <taxon>Cyprinidae</taxon>
        <taxon>Cyprininae</taxon>
        <taxon>Cyprinus</taxon>
    </lineage>
</organism>
<comment type="function">
    <text evidence="11">Component of clathrin-coated pits and vesicles, that may link the endocytic machinery to the actin cytoskeleton. Binds 3-phosphoinositides (via ENTH domain). May act through the ENTH domain to promote cell survival by stabilizing receptor tyrosine kinases following ligand-induced endocytosis.</text>
</comment>
<dbReference type="InterPro" id="IPR032422">
    <property type="entry name" value="HIP1_clath-bd"/>
</dbReference>
<dbReference type="GO" id="GO:0048268">
    <property type="term" value="P:clathrin coat assembly"/>
    <property type="evidence" value="ECO:0007669"/>
    <property type="project" value="TreeGrafter"/>
</dbReference>
<dbReference type="GO" id="GO:0061024">
    <property type="term" value="P:membrane organization"/>
    <property type="evidence" value="ECO:0007669"/>
    <property type="project" value="UniProtKB-ARBA"/>
</dbReference>
<dbReference type="Pfam" id="PF07651">
    <property type="entry name" value="ANTH"/>
    <property type="match status" value="2"/>
</dbReference>
<dbReference type="GO" id="GO:0007015">
    <property type="term" value="P:actin filament organization"/>
    <property type="evidence" value="ECO:0007669"/>
    <property type="project" value="TreeGrafter"/>
</dbReference>
<evidence type="ECO:0000256" key="7">
    <source>
        <dbReference type="ARBA" id="ARBA00023054"/>
    </source>
</evidence>
<feature type="coiled-coil region" evidence="14">
    <location>
        <begin position="291"/>
        <end position="363"/>
    </location>
</feature>
<evidence type="ECO:0000256" key="15">
    <source>
        <dbReference type="SAM" id="MobiDB-lite"/>
    </source>
</evidence>
<comment type="similarity">
    <text evidence="3">Belongs to the SLA2 family.</text>
</comment>
<dbReference type="Proteomes" id="UP000694701">
    <property type="component" value="Unplaced"/>
</dbReference>
<dbReference type="InterPro" id="IPR035964">
    <property type="entry name" value="I/LWEQ_dom_sf"/>
</dbReference>
<proteinExistence type="inferred from homology"/>
<dbReference type="GO" id="GO:0043325">
    <property type="term" value="F:phosphatidylinositol-3,4-bisphosphate binding"/>
    <property type="evidence" value="ECO:0007669"/>
    <property type="project" value="TreeGrafter"/>
</dbReference>
<reference evidence="18" key="1">
    <citation type="submission" date="2025-08" db="UniProtKB">
        <authorList>
            <consortium name="Ensembl"/>
        </authorList>
    </citation>
    <scope>IDENTIFICATION</scope>
</reference>
<dbReference type="GO" id="GO:0030100">
    <property type="term" value="P:regulation of endocytosis"/>
    <property type="evidence" value="ECO:0007669"/>
    <property type="project" value="UniProtKB-ARBA"/>
</dbReference>
<dbReference type="Gene3D" id="1.25.40.90">
    <property type="match status" value="1"/>
</dbReference>
<evidence type="ECO:0000256" key="5">
    <source>
        <dbReference type="ARBA" id="ARBA00022583"/>
    </source>
</evidence>
<evidence type="ECO:0000256" key="11">
    <source>
        <dbReference type="ARBA" id="ARBA00059997"/>
    </source>
</evidence>
<dbReference type="Gene3D" id="1.20.1410.10">
    <property type="entry name" value="I/LWEQ domain"/>
    <property type="match status" value="1"/>
</dbReference>
<evidence type="ECO:0000259" key="17">
    <source>
        <dbReference type="PROSITE" id="PS50945"/>
    </source>
</evidence>
<keyword evidence="6" id="KW-0007">Acetylation</keyword>
<evidence type="ECO:0000256" key="10">
    <source>
        <dbReference type="ARBA" id="ARBA00023329"/>
    </source>
</evidence>
<dbReference type="GO" id="GO:0080025">
    <property type="term" value="F:phosphatidylinositol-3,5-bisphosphate binding"/>
    <property type="evidence" value="ECO:0007669"/>
    <property type="project" value="TreeGrafter"/>
</dbReference>
<evidence type="ECO:0000256" key="14">
    <source>
        <dbReference type="SAM" id="Coils"/>
    </source>
</evidence>
<dbReference type="InterPro" id="IPR013809">
    <property type="entry name" value="ENTH"/>
</dbReference>
<dbReference type="Ensembl" id="ENSCCRT00020121942.1">
    <property type="protein sequence ID" value="ENSCCRP00020111690.1"/>
    <property type="gene ID" value="ENSCCRG00020050722.1"/>
</dbReference>
<dbReference type="SUPFAM" id="SSF109885">
    <property type="entry name" value="I/LWEQ domain"/>
    <property type="match status" value="1"/>
</dbReference>